<dbReference type="InterPro" id="IPR026317">
    <property type="entry name" value="P_C10"/>
</dbReference>
<dbReference type="Pfam" id="PF14974">
    <property type="entry name" value="P_C10"/>
    <property type="match status" value="1"/>
</dbReference>
<keyword evidence="4" id="KW-0963">Cytoplasm</keyword>
<dbReference type="OrthoDB" id="75738at2759"/>
<comment type="similarity">
    <text evidence="2">Belongs to the UPF0456 family.</text>
</comment>
<proteinExistence type="inferred from homology"/>
<name>A0A087UPV6_STEMI</name>
<keyword evidence="6" id="KW-1185">Reference proteome</keyword>
<dbReference type="PANTHER" id="PTHR13463">
    <property type="entry name" value="PROTEIN C10"/>
    <property type="match status" value="1"/>
</dbReference>
<evidence type="ECO:0000313" key="6">
    <source>
        <dbReference type="Proteomes" id="UP000054359"/>
    </source>
</evidence>
<dbReference type="AlphaFoldDB" id="A0A087UPV6"/>
<evidence type="ECO:0000256" key="1">
    <source>
        <dbReference type="ARBA" id="ARBA00004496"/>
    </source>
</evidence>
<comment type="subcellular location">
    <subcellularLocation>
        <location evidence="1">Cytoplasm</location>
    </subcellularLocation>
</comment>
<evidence type="ECO:0000256" key="2">
    <source>
        <dbReference type="ARBA" id="ARBA00007083"/>
    </source>
</evidence>
<evidence type="ECO:0000256" key="3">
    <source>
        <dbReference type="ARBA" id="ARBA00020502"/>
    </source>
</evidence>
<gene>
    <name evidence="5" type="ORF">X975_26937</name>
</gene>
<dbReference type="GO" id="GO:0009791">
    <property type="term" value="P:post-embryonic development"/>
    <property type="evidence" value="ECO:0007669"/>
    <property type="project" value="TreeGrafter"/>
</dbReference>
<evidence type="ECO:0000313" key="5">
    <source>
        <dbReference type="EMBL" id="KFM79395.1"/>
    </source>
</evidence>
<sequence length="111" mass="12352">MQSAEKAKAALKDIISAFSLPDNVTRLNEAKDNAGNDMLMYMQLVFPLATQIQQEVIQSYGFSADREGLLQFTLTVKMLEKDDEEVLQMNSDLRSLLLPPVVLPFSQSSAV</sequence>
<feature type="non-terminal residue" evidence="5">
    <location>
        <position position="111"/>
    </location>
</feature>
<protein>
    <recommendedName>
        <fullName evidence="3">Protein C10</fullName>
    </recommendedName>
</protein>
<dbReference type="Proteomes" id="UP000054359">
    <property type="component" value="Unassembled WGS sequence"/>
</dbReference>
<dbReference type="EMBL" id="KK120926">
    <property type="protein sequence ID" value="KFM79395.1"/>
    <property type="molecule type" value="Genomic_DNA"/>
</dbReference>
<reference evidence="5 6" key="1">
    <citation type="submission" date="2013-11" db="EMBL/GenBank/DDBJ databases">
        <title>Genome sequencing of Stegodyphus mimosarum.</title>
        <authorList>
            <person name="Bechsgaard J."/>
        </authorList>
    </citation>
    <scope>NUCLEOTIDE SEQUENCE [LARGE SCALE GENOMIC DNA]</scope>
</reference>
<dbReference type="PANTHER" id="PTHR13463:SF3">
    <property type="entry name" value="PROTEIN C10"/>
    <property type="match status" value="1"/>
</dbReference>
<dbReference type="OMA" id="PLVMQIQ"/>
<accession>A0A087UPV6</accession>
<organism evidence="5 6">
    <name type="scientific">Stegodyphus mimosarum</name>
    <name type="common">African social velvet spider</name>
    <dbReference type="NCBI Taxonomy" id="407821"/>
    <lineage>
        <taxon>Eukaryota</taxon>
        <taxon>Metazoa</taxon>
        <taxon>Ecdysozoa</taxon>
        <taxon>Arthropoda</taxon>
        <taxon>Chelicerata</taxon>
        <taxon>Arachnida</taxon>
        <taxon>Araneae</taxon>
        <taxon>Araneomorphae</taxon>
        <taxon>Entelegynae</taxon>
        <taxon>Eresoidea</taxon>
        <taxon>Eresidae</taxon>
        <taxon>Stegodyphus</taxon>
    </lineage>
</organism>
<evidence type="ECO:0000256" key="4">
    <source>
        <dbReference type="ARBA" id="ARBA00022490"/>
    </source>
</evidence>
<dbReference type="GO" id="GO:0005737">
    <property type="term" value="C:cytoplasm"/>
    <property type="evidence" value="ECO:0007669"/>
    <property type="project" value="UniProtKB-SubCell"/>
</dbReference>